<keyword evidence="3" id="KW-1185">Reference proteome</keyword>
<dbReference type="AlphaFoldDB" id="A0A3M8EW45"/>
<evidence type="ECO:0000313" key="2">
    <source>
        <dbReference type="EMBL" id="RKM91208.1"/>
    </source>
</evidence>
<proteinExistence type="predicted"/>
<feature type="region of interest" description="Disordered" evidence="1">
    <location>
        <begin position="1"/>
        <end position="47"/>
    </location>
</feature>
<evidence type="ECO:0000256" key="1">
    <source>
        <dbReference type="SAM" id="MobiDB-lite"/>
    </source>
</evidence>
<dbReference type="EMBL" id="JNAD02000018">
    <property type="protein sequence ID" value="RKM91208.1"/>
    <property type="molecule type" value="Genomic_DNA"/>
</dbReference>
<sequence>MKSVSVEQSKHVKPDQVLGDGRYGKAKKHAEKINEQHSNPDPNSWDPYTDVWRFVEDGLLLSGY</sequence>
<evidence type="ECO:0000313" key="3">
    <source>
        <dbReference type="Proteomes" id="UP000028058"/>
    </source>
</evidence>
<organism evidence="2 3">
    <name type="scientific">Streptomyces xinghaiensis</name>
    <dbReference type="NCBI Taxonomy" id="1038928"/>
    <lineage>
        <taxon>Bacteria</taxon>
        <taxon>Bacillati</taxon>
        <taxon>Actinomycetota</taxon>
        <taxon>Actinomycetes</taxon>
        <taxon>Kitasatosporales</taxon>
        <taxon>Streptomycetaceae</taxon>
        <taxon>Streptomyces</taxon>
    </lineage>
</organism>
<reference evidence="2 3" key="1">
    <citation type="journal article" date="2014" name="Genome Announc.">
        <title>Draft Genome Sequence of Streptomyces fradiae ATCC 19609, a Strain Highly Sensitive to Antibiotics.</title>
        <authorList>
            <person name="Bekker O.B."/>
            <person name="Klimina K.M."/>
            <person name="Vatlin A.A."/>
            <person name="Zakharevich N.V."/>
            <person name="Kasianov A.S."/>
            <person name="Danilenko V.N."/>
        </authorList>
    </citation>
    <scope>NUCLEOTIDE SEQUENCE [LARGE SCALE GENOMIC DNA]</scope>
    <source>
        <strain evidence="2 3">ATCC 19609</strain>
    </source>
</reference>
<gene>
    <name evidence="2" type="ORF">SFRA_029260</name>
</gene>
<dbReference type="Proteomes" id="UP000028058">
    <property type="component" value="Unassembled WGS sequence"/>
</dbReference>
<dbReference type="RefSeq" id="WP_050363629.1">
    <property type="nucleotide sequence ID" value="NZ_CP134822.1"/>
</dbReference>
<comment type="caution">
    <text evidence="2">The sequence shown here is derived from an EMBL/GenBank/DDBJ whole genome shotgun (WGS) entry which is preliminary data.</text>
</comment>
<protein>
    <submittedName>
        <fullName evidence="2">Uncharacterized protein</fullName>
    </submittedName>
</protein>
<name>A0A3M8EW45_9ACTN</name>
<accession>A0A3M8EW45</accession>